<proteinExistence type="predicted"/>
<sequence>MPCCSFAVEEYSVVGTAAAQQDAYRGRWSRGDVFHLIKRVHVTFVKSRSTRTVP</sequence>
<evidence type="ECO:0000313" key="2">
    <source>
        <dbReference type="Proteomes" id="UP000053825"/>
    </source>
</evidence>
<gene>
    <name evidence="1" type="ORF">WH47_11359</name>
</gene>
<name>A0A0L7QLW6_9HYME</name>
<organism evidence="1 2">
    <name type="scientific">Habropoda laboriosa</name>
    <dbReference type="NCBI Taxonomy" id="597456"/>
    <lineage>
        <taxon>Eukaryota</taxon>
        <taxon>Metazoa</taxon>
        <taxon>Ecdysozoa</taxon>
        <taxon>Arthropoda</taxon>
        <taxon>Hexapoda</taxon>
        <taxon>Insecta</taxon>
        <taxon>Pterygota</taxon>
        <taxon>Neoptera</taxon>
        <taxon>Endopterygota</taxon>
        <taxon>Hymenoptera</taxon>
        <taxon>Apocrita</taxon>
        <taxon>Aculeata</taxon>
        <taxon>Apoidea</taxon>
        <taxon>Anthophila</taxon>
        <taxon>Apidae</taxon>
        <taxon>Habropoda</taxon>
    </lineage>
</organism>
<dbReference type="Proteomes" id="UP000053825">
    <property type="component" value="Unassembled WGS sequence"/>
</dbReference>
<dbReference type="AlphaFoldDB" id="A0A0L7QLW6"/>
<reference evidence="1 2" key="1">
    <citation type="submission" date="2015-07" db="EMBL/GenBank/DDBJ databases">
        <title>The genome of Habropoda laboriosa.</title>
        <authorList>
            <person name="Pan H."/>
            <person name="Kapheim K."/>
        </authorList>
    </citation>
    <scope>NUCLEOTIDE SEQUENCE [LARGE SCALE GENOMIC DNA]</scope>
    <source>
        <strain evidence="1">0110345459</strain>
    </source>
</reference>
<protein>
    <submittedName>
        <fullName evidence="1">Uncharacterized protein</fullName>
    </submittedName>
</protein>
<dbReference type="EMBL" id="KQ414905">
    <property type="protein sequence ID" value="KOC59617.1"/>
    <property type="molecule type" value="Genomic_DNA"/>
</dbReference>
<evidence type="ECO:0000313" key="1">
    <source>
        <dbReference type="EMBL" id="KOC59617.1"/>
    </source>
</evidence>
<keyword evidence="2" id="KW-1185">Reference proteome</keyword>
<accession>A0A0L7QLW6</accession>